<dbReference type="Gene3D" id="3.30.200.20">
    <property type="entry name" value="Phosphorylase Kinase, domain 1"/>
    <property type="match status" value="1"/>
</dbReference>
<name>A0A2J6QHX4_9HELO</name>
<dbReference type="PANTHER" id="PTHR24359">
    <property type="entry name" value="SERINE/THREONINE-PROTEIN KINASE SBK1"/>
    <property type="match status" value="1"/>
</dbReference>
<dbReference type="STRING" id="1745343.A0A2J6QHX4"/>
<dbReference type="Gene3D" id="1.10.510.10">
    <property type="entry name" value="Transferase(Phosphotransferase) domain 1"/>
    <property type="match status" value="1"/>
</dbReference>
<keyword evidence="3" id="KW-1185">Reference proteome</keyword>
<sequence length="420" mass="49030">ISQVAWKLFAILVCIEQSHRIIDFLNENIDDTDLPFVRSDVTSTSVNFKLCSKKSPSQPIKCMSLWTQRLVNDFGRDQWCMLAPIFEYTDEIKHYELDDNCVLPCVEGFERSDRAINEGGYSTVWKVAIHPAHQRMKGCVKPKLPPHFVALKQLHKTDEDSFRSEVEMLKMLKKRPHPHVVTLLATFRFNHQYYLLFPYADYNLRQYWKNTPIPDFSQPTVRWILDQFKAITSALHTVHLYQETHGTYRAEDDERVFGRHGDIKAENILLFTEDVDNEHGSLVIADFGLTAFHKKASRSRQKAEYITGSPSYEGPELMLHSNISRAYDIWGLGCLYLEFISWLVCGWEQLERFPEARVRIATNTPQLNDDMFFTILDGEKRAVVRHGVENWIKDLHEMPRCSQFIHEMLDLISKQMLLVD</sequence>
<dbReference type="PROSITE" id="PS50011">
    <property type="entry name" value="PROTEIN_KINASE_DOM"/>
    <property type="match status" value="1"/>
</dbReference>
<feature type="domain" description="Protein kinase" evidence="1">
    <location>
        <begin position="110"/>
        <end position="420"/>
    </location>
</feature>
<dbReference type="Proteomes" id="UP000235672">
    <property type="component" value="Unassembled WGS sequence"/>
</dbReference>
<reference evidence="2 3" key="1">
    <citation type="submission" date="2016-05" db="EMBL/GenBank/DDBJ databases">
        <title>A degradative enzymes factory behind the ericoid mycorrhizal symbiosis.</title>
        <authorList>
            <consortium name="DOE Joint Genome Institute"/>
            <person name="Martino E."/>
            <person name="Morin E."/>
            <person name="Grelet G."/>
            <person name="Kuo A."/>
            <person name="Kohler A."/>
            <person name="Daghino S."/>
            <person name="Barry K."/>
            <person name="Choi C."/>
            <person name="Cichocki N."/>
            <person name="Clum A."/>
            <person name="Copeland A."/>
            <person name="Hainaut M."/>
            <person name="Haridas S."/>
            <person name="Labutti K."/>
            <person name="Lindquist E."/>
            <person name="Lipzen A."/>
            <person name="Khouja H.-R."/>
            <person name="Murat C."/>
            <person name="Ohm R."/>
            <person name="Olson A."/>
            <person name="Spatafora J."/>
            <person name="Veneault-Fourrey C."/>
            <person name="Henrissat B."/>
            <person name="Grigoriev I."/>
            <person name="Martin F."/>
            <person name="Perotto S."/>
        </authorList>
    </citation>
    <scope>NUCLEOTIDE SEQUENCE [LARGE SCALE GENOMIC DNA]</scope>
    <source>
        <strain evidence="2 3">UAMH 7357</strain>
    </source>
</reference>
<evidence type="ECO:0000259" key="1">
    <source>
        <dbReference type="PROSITE" id="PS50011"/>
    </source>
</evidence>
<proteinExistence type="predicted"/>
<dbReference type="OrthoDB" id="1046782at2759"/>
<protein>
    <submittedName>
        <fullName evidence="2">Kinase-like protein</fullName>
    </submittedName>
</protein>
<keyword evidence="2" id="KW-0418">Kinase</keyword>
<dbReference type="CDD" id="cd00180">
    <property type="entry name" value="PKc"/>
    <property type="match status" value="1"/>
</dbReference>
<gene>
    <name evidence="2" type="ORF">NA56DRAFT_530760</name>
</gene>
<dbReference type="Pfam" id="PF00069">
    <property type="entry name" value="Pkinase"/>
    <property type="match status" value="1"/>
</dbReference>
<dbReference type="GO" id="GO:0004674">
    <property type="term" value="F:protein serine/threonine kinase activity"/>
    <property type="evidence" value="ECO:0007669"/>
    <property type="project" value="TreeGrafter"/>
</dbReference>
<dbReference type="InterPro" id="IPR011009">
    <property type="entry name" value="Kinase-like_dom_sf"/>
</dbReference>
<feature type="non-terminal residue" evidence="2">
    <location>
        <position position="1"/>
    </location>
</feature>
<dbReference type="GO" id="GO:0005524">
    <property type="term" value="F:ATP binding"/>
    <property type="evidence" value="ECO:0007669"/>
    <property type="project" value="InterPro"/>
</dbReference>
<dbReference type="SUPFAM" id="SSF56112">
    <property type="entry name" value="Protein kinase-like (PK-like)"/>
    <property type="match status" value="1"/>
</dbReference>
<evidence type="ECO:0000313" key="2">
    <source>
        <dbReference type="EMBL" id="PMD25864.1"/>
    </source>
</evidence>
<dbReference type="InterPro" id="IPR000719">
    <property type="entry name" value="Prot_kinase_dom"/>
</dbReference>
<accession>A0A2J6QHX4</accession>
<dbReference type="EMBL" id="KZ613469">
    <property type="protein sequence ID" value="PMD25864.1"/>
    <property type="molecule type" value="Genomic_DNA"/>
</dbReference>
<feature type="non-terminal residue" evidence="2">
    <location>
        <position position="420"/>
    </location>
</feature>
<dbReference type="SMART" id="SM00220">
    <property type="entry name" value="S_TKc"/>
    <property type="match status" value="1"/>
</dbReference>
<keyword evidence="2" id="KW-0808">Transferase</keyword>
<organism evidence="2 3">
    <name type="scientific">Hyaloscypha hepaticicola</name>
    <dbReference type="NCBI Taxonomy" id="2082293"/>
    <lineage>
        <taxon>Eukaryota</taxon>
        <taxon>Fungi</taxon>
        <taxon>Dikarya</taxon>
        <taxon>Ascomycota</taxon>
        <taxon>Pezizomycotina</taxon>
        <taxon>Leotiomycetes</taxon>
        <taxon>Helotiales</taxon>
        <taxon>Hyaloscyphaceae</taxon>
        <taxon>Hyaloscypha</taxon>
    </lineage>
</organism>
<evidence type="ECO:0000313" key="3">
    <source>
        <dbReference type="Proteomes" id="UP000235672"/>
    </source>
</evidence>
<dbReference type="PANTHER" id="PTHR24359:SF1">
    <property type="entry name" value="INHIBITOR OF NUCLEAR FACTOR KAPPA-B KINASE EPSILON SUBUNIT HOMOLOG 1-RELATED"/>
    <property type="match status" value="1"/>
</dbReference>
<dbReference type="AlphaFoldDB" id="A0A2J6QHX4"/>